<protein>
    <submittedName>
        <fullName evidence="3">Uncharacterized protein</fullName>
    </submittedName>
</protein>
<evidence type="ECO:0000313" key="2">
    <source>
        <dbReference type="Proteomes" id="UP001652628"/>
    </source>
</evidence>
<dbReference type="Proteomes" id="UP001652628">
    <property type="component" value="Chromosome 3"/>
</dbReference>
<dbReference type="PANTHER" id="PTHR20898">
    <property type="entry name" value="DAEDALUS ON 3-RELATED-RELATED"/>
    <property type="match status" value="1"/>
</dbReference>
<gene>
    <name evidence="3" type="primary">LOC118878125</name>
</gene>
<dbReference type="GeneID" id="118878125"/>
<proteinExistence type="predicted"/>
<dbReference type="RefSeq" id="XP_070852403.1">
    <property type="nucleotide sequence ID" value="XM_070996302.1"/>
</dbReference>
<evidence type="ECO:0000256" key="1">
    <source>
        <dbReference type="SAM" id="SignalP"/>
    </source>
</evidence>
<accession>A0ABM4TR14</accession>
<dbReference type="SMART" id="SM00697">
    <property type="entry name" value="DM8"/>
    <property type="match status" value="1"/>
</dbReference>
<feature type="chain" id="PRO_5046768264" evidence="1">
    <location>
        <begin position="24"/>
        <end position="179"/>
    </location>
</feature>
<evidence type="ECO:0000313" key="3">
    <source>
        <dbReference type="RefSeq" id="XP_070852403.1"/>
    </source>
</evidence>
<dbReference type="Pfam" id="PF06477">
    <property type="entry name" value="DUF1091"/>
    <property type="match status" value="1"/>
</dbReference>
<reference evidence="3" key="1">
    <citation type="submission" date="2025-08" db="UniProtKB">
        <authorList>
            <consortium name="RefSeq"/>
        </authorList>
    </citation>
    <scope>IDENTIFICATION</scope>
</reference>
<sequence length="179" mass="21121">MCSKINNLQVMMMILCLVPENTSKLEYTNIICTSLDTNFSTFDYCYIKPINRTYKYISFKAKLLKTPVTKIKLNFAWFKRVNGYRPFLYNITVDSCRFLKNPSSQPIAEFFYELFRSHSNMNHTCPYDHDIIVDKLSASFLNHKLTKVLPVPEGQYLMETHWFAYDILRASVKFYVLIS</sequence>
<name>A0ABM4TR14_DROSZ</name>
<dbReference type="PANTHER" id="PTHR20898:SF0">
    <property type="entry name" value="DAEDALUS ON 3-RELATED"/>
    <property type="match status" value="1"/>
</dbReference>
<organism evidence="2 3">
    <name type="scientific">Drosophila suzukii</name>
    <name type="common">Spotted-wing drosophila fruit fly</name>
    <dbReference type="NCBI Taxonomy" id="28584"/>
    <lineage>
        <taxon>Eukaryota</taxon>
        <taxon>Metazoa</taxon>
        <taxon>Ecdysozoa</taxon>
        <taxon>Arthropoda</taxon>
        <taxon>Hexapoda</taxon>
        <taxon>Insecta</taxon>
        <taxon>Pterygota</taxon>
        <taxon>Neoptera</taxon>
        <taxon>Endopterygota</taxon>
        <taxon>Diptera</taxon>
        <taxon>Brachycera</taxon>
        <taxon>Muscomorpha</taxon>
        <taxon>Ephydroidea</taxon>
        <taxon>Drosophilidae</taxon>
        <taxon>Drosophila</taxon>
        <taxon>Sophophora</taxon>
    </lineage>
</organism>
<dbReference type="InterPro" id="IPR010512">
    <property type="entry name" value="DUF1091"/>
</dbReference>
<feature type="signal peptide" evidence="1">
    <location>
        <begin position="1"/>
        <end position="23"/>
    </location>
</feature>
<keyword evidence="1" id="KW-0732">Signal</keyword>
<keyword evidence="2" id="KW-1185">Reference proteome</keyword>